<dbReference type="InterPro" id="IPR052358">
    <property type="entry name" value="Aro_Compnd_Degr_Hydrolases"/>
</dbReference>
<sequence>MSKGESVCAPYSSGSEPPKTAAPAGATDCHVHIFDRRFPRVAGRDGPESDVAALLRLRRRLGVSRTVLVYPSSYGGDNRAMLDALEQLGDTARGVAHITLQTPEAELDRMNSAGVRGARLYLARDNPPDVDDIRAYAYRLASRGWHLEFVVRERQLMDAEAVLMALPCKIVLCHFAHLARPLSMRPPGADAVKRLLDRGHTYLKLSGVYTVSDGATAYVDLDPVAQELIAAAPQRMLWGTDWPHTTVRGTRPDGAELFDMLARWAPDHTARERILVDNPTALYWAA</sequence>
<dbReference type="GO" id="GO:0016787">
    <property type="term" value="F:hydrolase activity"/>
    <property type="evidence" value="ECO:0007669"/>
    <property type="project" value="UniProtKB-KW"/>
</dbReference>
<accession>A0A225MCH0</accession>
<keyword evidence="3" id="KW-0378">Hydrolase</keyword>
<dbReference type="InterPro" id="IPR032466">
    <property type="entry name" value="Metal_Hydrolase"/>
</dbReference>
<feature type="domain" description="Amidohydrolase-related" evidence="2">
    <location>
        <begin position="28"/>
        <end position="283"/>
    </location>
</feature>
<dbReference type="AlphaFoldDB" id="A0A225MCH0"/>
<dbReference type="Pfam" id="PF04909">
    <property type="entry name" value="Amidohydro_2"/>
    <property type="match status" value="1"/>
</dbReference>
<proteinExistence type="predicted"/>
<keyword evidence="4" id="KW-1185">Reference proteome</keyword>
<protein>
    <submittedName>
        <fullName evidence="3">2-pyrone-4,6-dicarboxylate hydrolase</fullName>
    </submittedName>
</protein>
<comment type="caution">
    <text evidence="3">The sequence shown here is derived from an EMBL/GenBank/DDBJ whole genome shotgun (WGS) entry which is preliminary data.</text>
</comment>
<dbReference type="PANTHER" id="PTHR35563:SF2">
    <property type="entry name" value="BARREL METAL-DEPENDENT HYDROLASE, PUTATIVE (AFU_ORTHOLOGUE AFUA_1G16240)-RELATED"/>
    <property type="match status" value="1"/>
</dbReference>
<evidence type="ECO:0000313" key="4">
    <source>
        <dbReference type="Proteomes" id="UP000214603"/>
    </source>
</evidence>
<dbReference type="InterPro" id="IPR006680">
    <property type="entry name" value="Amidohydro-rel"/>
</dbReference>
<evidence type="ECO:0000256" key="1">
    <source>
        <dbReference type="SAM" id="MobiDB-lite"/>
    </source>
</evidence>
<name>A0A225MCH0_9BURK</name>
<dbReference type="EMBL" id="NJIH01000007">
    <property type="protein sequence ID" value="OWT58974.1"/>
    <property type="molecule type" value="Genomic_DNA"/>
</dbReference>
<dbReference type="PANTHER" id="PTHR35563">
    <property type="entry name" value="BARREL METAL-DEPENDENT HYDROLASE, PUTATIVE (AFU_ORTHOLOGUE AFUA_1G16240)-RELATED"/>
    <property type="match status" value="1"/>
</dbReference>
<gene>
    <name evidence="3" type="ORF">CEY11_12295</name>
</gene>
<dbReference type="Gene3D" id="3.20.20.140">
    <property type="entry name" value="Metal-dependent hydrolases"/>
    <property type="match status" value="1"/>
</dbReference>
<organism evidence="3 4">
    <name type="scientific">Candidimonas nitroreducens</name>
    <dbReference type="NCBI Taxonomy" id="683354"/>
    <lineage>
        <taxon>Bacteria</taxon>
        <taxon>Pseudomonadati</taxon>
        <taxon>Pseudomonadota</taxon>
        <taxon>Betaproteobacteria</taxon>
        <taxon>Burkholderiales</taxon>
        <taxon>Alcaligenaceae</taxon>
        <taxon>Candidimonas</taxon>
    </lineage>
</organism>
<feature type="region of interest" description="Disordered" evidence="1">
    <location>
        <begin position="1"/>
        <end position="25"/>
    </location>
</feature>
<dbReference type="SUPFAM" id="SSF51556">
    <property type="entry name" value="Metallo-dependent hydrolases"/>
    <property type="match status" value="1"/>
</dbReference>
<dbReference type="Proteomes" id="UP000214603">
    <property type="component" value="Unassembled WGS sequence"/>
</dbReference>
<evidence type="ECO:0000313" key="3">
    <source>
        <dbReference type="EMBL" id="OWT58974.1"/>
    </source>
</evidence>
<evidence type="ECO:0000259" key="2">
    <source>
        <dbReference type="Pfam" id="PF04909"/>
    </source>
</evidence>
<reference evidence="4" key="1">
    <citation type="submission" date="2017-06" db="EMBL/GenBank/DDBJ databases">
        <title>Herbaspirillum phytohormonus sp. nov., isolated from the root nodule of Robinia pseudoacacia in lead-zinc mine.</title>
        <authorList>
            <person name="Fan M."/>
            <person name="Lin Y."/>
        </authorList>
    </citation>
    <scope>NUCLEOTIDE SEQUENCE [LARGE SCALE GENOMIC DNA]</scope>
    <source>
        <strain evidence="4">SC-089</strain>
    </source>
</reference>